<evidence type="ECO:0000313" key="4">
    <source>
        <dbReference type="EMBL" id="MDY0743544.1"/>
    </source>
</evidence>
<evidence type="ECO:0000256" key="2">
    <source>
        <dbReference type="ARBA" id="ARBA00023002"/>
    </source>
</evidence>
<reference evidence="4 5" key="1">
    <citation type="submission" date="2023-11" db="EMBL/GenBank/DDBJ databases">
        <title>Paucibacter sp. nov., isolated from fresh soil in Korea.</title>
        <authorList>
            <person name="Le N.T.T."/>
        </authorList>
    </citation>
    <scope>NUCLEOTIDE SEQUENCE [LARGE SCALE GENOMIC DNA]</scope>
    <source>
        <strain evidence="4 5">R3-3</strain>
    </source>
</reference>
<dbReference type="RefSeq" id="WP_320421439.1">
    <property type="nucleotide sequence ID" value="NZ_JAXCLA010000001.1"/>
</dbReference>
<dbReference type="PRINTS" id="PR00081">
    <property type="entry name" value="GDHRDH"/>
</dbReference>
<dbReference type="PROSITE" id="PS00061">
    <property type="entry name" value="ADH_SHORT"/>
    <property type="match status" value="1"/>
</dbReference>
<name>A0ABU5DBP8_9BURK</name>
<dbReference type="InterPro" id="IPR036291">
    <property type="entry name" value="NAD(P)-bd_dom_sf"/>
</dbReference>
<comment type="similarity">
    <text evidence="1 3">Belongs to the short-chain dehydrogenases/reductases (SDR) family.</text>
</comment>
<proteinExistence type="inferred from homology"/>
<keyword evidence="2" id="KW-0560">Oxidoreductase</keyword>
<dbReference type="Gene3D" id="3.40.50.720">
    <property type="entry name" value="NAD(P)-binding Rossmann-like Domain"/>
    <property type="match status" value="1"/>
</dbReference>
<organism evidence="4 5">
    <name type="scientific">Roseateles agri</name>
    <dbReference type="NCBI Taxonomy" id="3098619"/>
    <lineage>
        <taxon>Bacteria</taxon>
        <taxon>Pseudomonadati</taxon>
        <taxon>Pseudomonadota</taxon>
        <taxon>Betaproteobacteria</taxon>
        <taxon>Burkholderiales</taxon>
        <taxon>Sphaerotilaceae</taxon>
        <taxon>Roseateles</taxon>
    </lineage>
</organism>
<accession>A0ABU5DBP8</accession>
<evidence type="ECO:0000256" key="3">
    <source>
        <dbReference type="RuleBase" id="RU000363"/>
    </source>
</evidence>
<dbReference type="Proteomes" id="UP001285263">
    <property type="component" value="Unassembled WGS sequence"/>
</dbReference>
<keyword evidence="5" id="KW-1185">Reference proteome</keyword>
<sequence>MKIQGSVVLVTGANRGLGQEFAKQALALGAAKVYATARDPSSVTLPGVVPLKLDVTDAAEVAAVAAQCPDVTLLINNAGIGRIGGITGGAEGNEVSVLREQLETNVFGILHMSRAFAPVLGRNGGGAILNLLSLLSWANTPLIGAYGVSKAAAWGLTNSLRHELSAQGTQVVGFHGGFIDTDMIRAFDVPKARPEDVVRQSFAAIEAGALEVLVDDSTREVHAALSQGVYLKDILGR</sequence>
<comment type="caution">
    <text evidence="4">The sequence shown here is derived from an EMBL/GenBank/DDBJ whole genome shotgun (WGS) entry which is preliminary data.</text>
</comment>
<dbReference type="SUPFAM" id="SSF51735">
    <property type="entry name" value="NAD(P)-binding Rossmann-fold domains"/>
    <property type="match status" value="1"/>
</dbReference>
<dbReference type="Pfam" id="PF00106">
    <property type="entry name" value="adh_short"/>
    <property type="match status" value="1"/>
</dbReference>
<dbReference type="NCBIfam" id="NF006117">
    <property type="entry name" value="PRK08264.1-3"/>
    <property type="match status" value="1"/>
</dbReference>
<evidence type="ECO:0000256" key="1">
    <source>
        <dbReference type="ARBA" id="ARBA00006484"/>
    </source>
</evidence>
<gene>
    <name evidence="4" type="ORF">SNE35_03465</name>
</gene>
<dbReference type="PANTHER" id="PTHR43391:SF91">
    <property type="entry name" value="OS04G0390700 PROTEIN"/>
    <property type="match status" value="1"/>
</dbReference>
<dbReference type="InterPro" id="IPR002347">
    <property type="entry name" value="SDR_fam"/>
</dbReference>
<evidence type="ECO:0000313" key="5">
    <source>
        <dbReference type="Proteomes" id="UP001285263"/>
    </source>
</evidence>
<dbReference type="InterPro" id="IPR020904">
    <property type="entry name" value="Sc_DH/Rdtase_CS"/>
</dbReference>
<dbReference type="PRINTS" id="PR00080">
    <property type="entry name" value="SDRFAMILY"/>
</dbReference>
<dbReference type="NCBIfam" id="NF006119">
    <property type="entry name" value="PRK08264.1-5"/>
    <property type="match status" value="1"/>
</dbReference>
<dbReference type="PANTHER" id="PTHR43391">
    <property type="entry name" value="RETINOL DEHYDROGENASE-RELATED"/>
    <property type="match status" value="1"/>
</dbReference>
<protein>
    <submittedName>
        <fullName evidence="4">SDR family oxidoreductase</fullName>
    </submittedName>
</protein>
<dbReference type="EMBL" id="JAXCLA010000001">
    <property type="protein sequence ID" value="MDY0743544.1"/>
    <property type="molecule type" value="Genomic_DNA"/>
</dbReference>